<organism evidence="3 4">
    <name type="scientific">Piscinibacter gummiphilus</name>
    <dbReference type="NCBI Taxonomy" id="946333"/>
    <lineage>
        <taxon>Bacteria</taxon>
        <taxon>Pseudomonadati</taxon>
        <taxon>Pseudomonadota</taxon>
        <taxon>Betaproteobacteria</taxon>
        <taxon>Burkholderiales</taxon>
        <taxon>Sphaerotilaceae</taxon>
        <taxon>Piscinibacter</taxon>
    </lineage>
</organism>
<dbReference type="AlphaFoldDB" id="A0A1W6LGN5"/>
<protein>
    <submittedName>
        <fullName evidence="3">Uncharacterized protein</fullName>
    </submittedName>
</protein>
<dbReference type="KEGG" id="rgu:A4W93_28070"/>
<keyword evidence="2" id="KW-0732">Signal</keyword>
<evidence type="ECO:0000313" key="3">
    <source>
        <dbReference type="EMBL" id="ARN23444.1"/>
    </source>
</evidence>
<accession>A0A1W6LGN5</accession>
<gene>
    <name evidence="3" type="ORF">A4W93_28070</name>
</gene>
<feature type="chain" id="PRO_5043713859" evidence="2">
    <location>
        <begin position="37"/>
        <end position="118"/>
    </location>
</feature>
<feature type="signal peptide" evidence="2">
    <location>
        <begin position="1"/>
        <end position="36"/>
    </location>
</feature>
<name>A0A1W6LGN5_9BURK</name>
<dbReference type="STRING" id="946333.A4W93_28070"/>
<reference evidence="3 4" key="1">
    <citation type="submission" date="2016-04" db="EMBL/GenBank/DDBJ databases">
        <title>Complete genome sequence of natural rubber-degrading, novel Gram-negative bacterium, Rhizobacter gummiphilus strain NS21.</title>
        <authorList>
            <person name="Tabata M."/>
            <person name="Kasai D."/>
            <person name="Fukuda M."/>
        </authorList>
    </citation>
    <scope>NUCLEOTIDE SEQUENCE [LARGE SCALE GENOMIC DNA]</scope>
    <source>
        <strain evidence="3 4">NS21</strain>
    </source>
</reference>
<dbReference type="EMBL" id="CP015118">
    <property type="protein sequence ID" value="ARN23444.1"/>
    <property type="molecule type" value="Genomic_DNA"/>
</dbReference>
<evidence type="ECO:0000256" key="1">
    <source>
        <dbReference type="SAM" id="MobiDB-lite"/>
    </source>
</evidence>
<sequence>MDPAGARRFSRGTPFRFPRWLLACVFALLIPAYTFAAVTDPRPLAAATADAEADDAAPSAVDLAGEHSDCSDDASDHVADTVPPQAVRPADPLRLTVPGTPPRARSLDTLLRPPSALR</sequence>
<evidence type="ECO:0000256" key="2">
    <source>
        <dbReference type="SAM" id="SignalP"/>
    </source>
</evidence>
<keyword evidence="4" id="KW-1185">Reference proteome</keyword>
<evidence type="ECO:0000313" key="4">
    <source>
        <dbReference type="Proteomes" id="UP000193427"/>
    </source>
</evidence>
<feature type="region of interest" description="Disordered" evidence="1">
    <location>
        <begin position="46"/>
        <end position="118"/>
    </location>
</feature>
<dbReference type="Proteomes" id="UP000193427">
    <property type="component" value="Chromosome"/>
</dbReference>
<feature type="compositionally biased region" description="Basic and acidic residues" evidence="1">
    <location>
        <begin position="64"/>
        <end position="79"/>
    </location>
</feature>
<proteinExistence type="predicted"/>
<feature type="compositionally biased region" description="Low complexity" evidence="1">
    <location>
        <begin position="46"/>
        <end position="62"/>
    </location>
</feature>
<dbReference type="RefSeq" id="WP_085753766.1">
    <property type="nucleotide sequence ID" value="NZ_BSPR01000017.1"/>
</dbReference>